<sequence>KEGTSPLLSIPIRREKSTIVCGESPCQKVNFSYGYKRKWETSNFVKHKFTGNDIHLEIIYMDEVSPESCTDDSPFRLDFFDDHSISPVHRLYSVCSKTTYARIHSSSMALRYRKKSTETRGFFLKYHAVCTEMHTFGSLTGTIRSPSFPYPPMVNRQLKIIFHSVKAKNIGLSNDPKNGRNVKCRGYVFRL</sequence>
<gene>
    <name evidence="1" type="ORF">PMAYCL1PPCAC_28339</name>
</gene>
<dbReference type="AlphaFoldDB" id="A0AAN5D823"/>
<proteinExistence type="predicted"/>
<dbReference type="EMBL" id="BTRK01000006">
    <property type="protein sequence ID" value="GMR58144.1"/>
    <property type="molecule type" value="Genomic_DNA"/>
</dbReference>
<comment type="caution">
    <text evidence="1">The sequence shown here is derived from an EMBL/GenBank/DDBJ whole genome shotgun (WGS) entry which is preliminary data.</text>
</comment>
<protein>
    <recommendedName>
        <fullName evidence="3">CUB domain-containing protein</fullName>
    </recommendedName>
</protein>
<feature type="non-terminal residue" evidence="1">
    <location>
        <position position="191"/>
    </location>
</feature>
<feature type="non-terminal residue" evidence="1">
    <location>
        <position position="1"/>
    </location>
</feature>
<name>A0AAN5D823_9BILA</name>
<dbReference type="Proteomes" id="UP001328107">
    <property type="component" value="Unassembled WGS sequence"/>
</dbReference>
<accession>A0AAN5D823</accession>
<evidence type="ECO:0000313" key="2">
    <source>
        <dbReference type="Proteomes" id="UP001328107"/>
    </source>
</evidence>
<keyword evidence="2" id="KW-1185">Reference proteome</keyword>
<reference evidence="2" key="1">
    <citation type="submission" date="2022-10" db="EMBL/GenBank/DDBJ databases">
        <title>Genome assembly of Pristionchus species.</title>
        <authorList>
            <person name="Yoshida K."/>
            <person name="Sommer R.J."/>
        </authorList>
    </citation>
    <scope>NUCLEOTIDE SEQUENCE [LARGE SCALE GENOMIC DNA]</scope>
    <source>
        <strain evidence="2">RS5460</strain>
    </source>
</reference>
<organism evidence="1 2">
    <name type="scientific">Pristionchus mayeri</name>
    <dbReference type="NCBI Taxonomy" id="1317129"/>
    <lineage>
        <taxon>Eukaryota</taxon>
        <taxon>Metazoa</taxon>
        <taxon>Ecdysozoa</taxon>
        <taxon>Nematoda</taxon>
        <taxon>Chromadorea</taxon>
        <taxon>Rhabditida</taxon>
        <taxon>Rhabditina</taxon>
        <taxon>Diplogasteromorpha</taxon>
        <taxon>Diplogasteroidea</taxon>
        <taxon>Neodiplogasteridae</taxon>
        <taxon>Pristionchus</taxon>
    </lineage>
</organism>
<evidence type="ECO:0000313" key="1">
    <source>
        <dbReference type="EMBL" id="GMR58144.1"/>
    </source>
</evidence>
<evidence type="ECO:0008006" key="3">
    <source>
        <dbReference type="Google" id="ProtNLM"/>
    </source>
</evidence>